<organism evidence="1 2">
    <name type="scientific">Trifolium medium</name>
    <dbReference type="NCBI Taxonomy" id="97028"/>
    <lineage>
        <taxon>Eukaryota</taxon>
        <taxon>Viridiplantae</taxon>
        <taxon>Streptophyta</taxon>
        <taxon>Embryophyta</taxon>
        <taxon>Tracheophyta</taxon>
        <taxon>Spermatophyta</taxon>
        <taxon>Magnoliopsida</taxon>
        <taxon>eudicotyledons</taxon>
        <taxon>Gunneridae</taxon>
        <taxon>Pentapetalae</taxon>
        <taxon>rosids</taxon>
        <taxon>fabids</taxon>
        <taxon>Fabales</taxon>
        <taxon>Fabaceae</taxon>
        <taxon>Papilionoideae</taxon>
        <taxon>50 kb inversion clade</taxon>
        <taxon>NPAAA clade</taxon>
        <taxon>Hologalegina</taxon>
        <taxon>IRL clade</taxon>
        <taxon>Trifolieae</taxon>
        <taxon>Trifolium</taxon>
    </lineage>
</organism>
<accession>A0A392P373</accession>
<feature type="non-terminal residue" evidence="1">
    <location>
        <position position="54"/>
    </location>
</feature>
<proteinExistence type="predicted"/>
<dbReference type="EMBL" id="LXQA010058127">
    <property type="protein sequence ID" value="MCI05265.1"/>
    <property type="molecule type" value="Genomic_DNA"/>
</dbReference>
<dbReference type="AlphaFoldDB" id="A0A392P373"/>
<dbReference type="Proteomes" id="UP000265520">
    <property type="component" value="Unassembled WGS sequence"/>
</dbReference>
<keyword evidence="2" id="KW-1185">Reference proteome</keyword>
<protein>
    <submittedName>
        <fullName evidence="1">Uncharacterized protein</fullName>
    </submittedName>
</protein>
<reference evidence="1 2" key="1">
    <citation type="journal article" date="2018" name="Front. Plant Sci.">
        <title>Red Clover (Trifolium pratense) and Zigzag Clover (T. medium) - A Picture of Genomic Similarities and Differences.</title>
        <authorList>
            <person name="Dluhosova J."/>
            <person name="Istvanek J."/>
            <person name="Nedelnik J."/>
            <person name="Repkova J."/>
        </authorList>
    </citation>
    <scope>NUCLEOTIDE SEQUENCE [LARGE SCALE GENOMIC DNA]</scope>
    <source>
        <strain evidence="2">cv. 10/8</strain>
        <tissue evidence="1">Leaf</tissue>
    </source>
</reference>
<name>A0A392P373_9FABA</name>
<evidence type="ECO:0000313" key="1">
    <source>
        <dbReference type="EMBL" id="MCI05265.1"/>
    </source>
</evidence>
<evidence type="ECO:0000313" key="2">
    <source>
        <dbReference type="Proteomes" id="UP000265520"/>
    </source>
</evidence>
<comment type="caution">
    <text evidence="1">The sequence shown here is derived from an EMBL/GenBank/DDBJ whole genome shotgun (WGS) entry which is preliminary data.</text>
</comment>
<sequence length="54" mass="6468">MSYIKRRSRTRSRRMLRGMKLFLSRRRGSEAKSADVVAENLILNPHDSQRFKIF</sequence>